<dbReference type="GO" id="GO:0003677">
    <property type="term" value="F:DNA binding"/>
    <property type="evidence" value="ECO:0007669"/>
    <property type="project" value="InterPro"/>
</dbReference>
<dbReference type="GO" id="GO:0006310">
    <property type="term" value="P:DNA recombination"/>
    <property type="evidence" value="ECO:0007669"/>
    <property type="project" value="UniProtKB-KW"/>
</dbReference>
<dbReference type="InterPro" id="IPR013762">
    <property type="entry name" value="Integrase-like_cat_sf"/>
</dbReference>
<dbReference type="GO" id="GO:0015074">
    <property type="term" value="P:DNA integration"/>
    <property type="evidence" value="ECO:0007669"/>
    <property type="project" value="InterPro"/>
</dbReference>
<organism evidence="2 3">
    <name type="scientific">Microvirga brassicacearum</name>
    <dbReference type="NCBI Taxonomy" id="2580413"/>
    <lineage>
        <taxon>Bacteria</taxon>
        <taxon>Pseudomonadati</taxon>
        <taxon>Pseudomonadota</taxon>
        <taxon>Alphaproteobacteria</taxon>
        <taxon>Hyphomicrobiales</taxon>
        <taxon>Methylobacteriaceae</taxon>
        <taxon>Microvirga</taxon>
    </lineage>
</organism>
<comment type="caution">
    <text evidence="2">The sequence shown here is derived from an EMBL/GenBank/DDBJ whole genome shotgun (WGS) entry which is preliminary data.</text>
</comment>
<sequence>MTALAHSPALTSADAFISLASLTLADIKANAEADTTLTVTQRRDPVSGLKQIETVFTTPLSAMEASPRRLRVLFASRTAAQLGLSDKSFANIRSLTVQALSRYAEPDLPVTRRFAMMPAWRQLLDRIEKPYNRQTLHRLAIYCSRMGVSAEDVTPDTPIGFKVALEAEEVVKDPAEIVSNTISKWNGAMRDVPGWPQHKLSEPNQEVSLARPLSDFPLSFQIDIGTWYERMADPNPLDEDAPAKPLRPATLAHRLYTFRSFASALVASGYCLVTDITSLDVLLRPEAFEAGIRLFHDNKITKRVHNMAKNLRLVGKNHCKFDDATLALLEGTCKRLDPGTRHQMTERNRKRLGRFDDERNVEKLLHFPEREARWAQAQTNPFRKAKGRSGLTFCGLRISSLRTLELSDFRLLDNGGCHLFVPPERIKNGRSHESDLNPDITALLRDHLAHHRPRYQAPAAPYCFLDPPGARAPRIPFPTPSAMRCANGRVLR</sequence>
<dbReference type="InterPro" id="IPR011010">
    <property type="entry name" value="DNA_brk_join_enz"/>
</dbReference>
<dbReference type="EMBL" id="VCMV01000003">
    <property type="protein sequence ID" value="KAB0269201.1"/>
    <property type="molecule type" value="Genomic_DNA"/>
</dbReference>
<dbReference type="AlphaFoldDB" id="A0A5N3PHI4"/>
<evidence type="ECO:0000313" key="3">
    <source>
        <dbReference type="Proteomes" id="UP000325684"/>
    </source>
</evidence>
<dbReference type="OrthoDB" id="9803188at2"/>
<keyword evidence="3" id="KW-1185">Reference proteome</keyword>
<evidence type="ECO:0000256" key="1">
    <source>
        <dbReference type="ARBA" id="ARBA00023172"/>
    </source>
</evidence>
<dbReference type="Proteomes" id="UP000325684">
    <property type="component" value="Unassembled WGS sequence"/>
</dbReference>
<dbReference type="RefSeq" id="WP_150942259.1">
    <property type="nucleotide sequence ID" value="NZ_VCMV01000003.1"/>
</dbReference>
<name>A0A5N3PHI4_9HYPH</name>
<protein>
    <submittedName>
        <fullName evidence="2">Uncharacterized protein</fullName>
    </submittedName>
</protein>
<gene>
    <name evidence="2" type="ORF">FEZ63_03630</name>
</gene>
<accession>A0A5N3PHI4</accession>
<reference evidence="2 3" key="1">
    <citation type="journal article" date="2019" name="Microorganisms">
        <title>Genome Insights into the Novel Species Microvirga brassicacearum, a Rapeseed Endophyte with Biotechnological Potential.</title>
        <authorList>
            <person name="Jimenez-Gomez A."/>
            <person name="Saati-Santamaria Z."/>
            <person name="Igual J.M."/>
            <person name="Rivas R."/>
            <person name="Mateos P.F."/>
            <person name="Garcia-Fraile P."/>
        </authorList>
    </citation>
    <scope>NUCLEOTIDE SEQUENCE [LARGE SCALE GENOMIC DNA]</scope>
    <source>
        <strain evidence="2 3">CDVBN77</strain>
    </source>
</reference>
<dbReference type="SUPFAM" id="SSF56349">
    <property type="entry name" value="DNA breaking-rejoining enzymes"/>
    <property type="match status" value="1"/>
</dbReference>
<proteinExistence type="predicted"/>
<keyword evidence="1" id="KW-0233">DNA recombination</keyword>
<dbReference type="Gene3D" id="1.10.443.10">
    <property type="entry name" value="Intergrase catalytic core"/>
    <property type="match status" value="1"/>
</dbReference>
<evidence type="ECO:0000313" key="2">
    <source>
        <dbReference type="EMBL" id="KAB0269201.1"/>
    </source>
</evidence>